<dbReference type="GO" id="GO:0070973">
    <property type="term" value="P:protein localization to endoplasmic reticulum exit site"/>
    <property type="evidence" value="ECO:0007669"/>
    <property type="project" value="TreeGrafter"/>
</dbReference>
<dbReference type="PANTHER" id="PTHR13402">
    <property type="entry name" value="RGPR-RELATED"/>
    <property type="match status" value="1"/>
</dbReference>
<dbReference type="AlphaFoldDB" id="A0A8R1IYG5"/>
<dbReference type="Proteomes" id="UP000005237">
    <property type="component" value="Unassembled WGS sequence"/>
</dbReference>
<sequence length="148" mass="16080">RVTGPDVATLLLNASEELLENSGIVDGAAAEAAHKAEAKERFNKFLLGGHINEAVESAISDGLYADAMTLIRRLHPNDVKKIEEIETRFMNLRSIDDPFATLVSVASDQPPPILTNAAFDDDNNWKRHAAIVLANLNSQTAMQTRGNS</sequence>
<dbReference type="GO" id="GO:0007030">
    <property type="term" value="P:Golgi organization"/>
    <property type="evidence" value="ECO:0007669"/>
    <property type="project" value="TreeGrafter"/>
</dbReference>
<keyword evidence="2" id="KW-1185">Reference proteome</keyword>
<reference evidence="1" key="2">
    <citation type="submission" date="2022-06" db="UniProtKB">
        <authorList>
            <consortium name="EnsemblMetazoa"/>
        </authorList>
    </citation>
    <scope>IDENTIFICATION</scope>
    <source>
        <strain evidence="1">DF5081</strain>
    </source>
</reference>
<dbReference type="GO" id="GO:0070971">
    <property type="term" value="C:endoplasmic reticulum exit site"/>
    <property type="evidence" value="ECO:0007669"/>
    <property type="project" value="TreeGrafter"/>
</dbReference>
<accession>A0A8R1IYG5</accession>
<dbReference type="PANTHER" id="PTHR13402:SF6">
    <property type="entry name" value="SECRETORY 16, ISOFORM I"/>
    <property type="match status" value="1"/>
</dbReference>
<dbReference type="GO" id="GO:0012507">
    <property type="term" value="C:ER to Golgi transport vesicle membrane"/>
    <property type="evidence" value="ECO:0007669"/>
    <property type="project" value="TreeGrafter"/>
</dbReference>
<evidence type="ECO:0000313" key="2">
    <source>
        <dbReference type="Proteomes" id="UP000005237"/>
    </source>
</evidence>
<name>A0A8R1IYG5_CAEJA</name>
<evidence type="ECO:0000313" key="1">
    <source>
        <dbReference type="EnsemblMetazoa" id="CJA39619.1"/>
    </source>
</evidence>
<reference evidence="2" key="1">
    <citation type="submission" date="2010-08" db="EMBL/GenBank/DDBJ databases">
        <authorList>
            <consortium name="Caenorhabditis japonica Sequencing Consortium"/>
            <person name="Wilson R.K."/>
        </authorList>
    </citation>
    <scope>NUCLEOTIDE SEQUENCE [LARGE SCALE GENOMIC DNA]</scope>
    <source>
        <strain evidence="2">DF5081</strain>
    </source>
</reference>
<dbReference type="Gene3D" id="1.25.40.1030">
    <property type="match status" value="1"/>
</dbReference>
<dbReference type="EnsemblMetazoa" id="CJA39619.1">
    <property type="protein sequence ID" value="CJA39619.1"/>
    <property type="gene ID" value="WBGene00215466"/>
</dbReference>
<organism evidence="1 2">
    <name type="scientific">Caenorhabditis japonica</name>
    <dbReference type="NCBI Taxonomy" id="281687"/>
    <lineage>
        <taxon>Eukaryota</taxon>
        <taxon>Metazoa</taxon>
        <taxon>Ecdysozoa</taxon>
        <taxon>Nematoda</taxon>
        <taxon>Chromadorea</taxon>
        <taxon>Rhabditida</taxon>
        <taxon>Rhabditina</taxon>
        <taxon>Rhabditomorpha</taxon>
        <taxon>Rhabditoidea</taxon>
        <taxon>Rhabditidae</taxon>
        <taxon>Peloderinae</taxon>
        <taxon>Caenorhabditis</taxon>
    </lineage>
</organism>
<protein>
    <submittedName>
        <fullName evidence="1">Uncharacterized protein</fullName>
    </submittedName>
</protein>
<proteinExistence type="predicted"/>